<gene>
    <name evidence="2" type="ORF">BDA96_10G076400</name>
</gene>
<organism evidence="2 3">
    <name type="scientific">Sorghum bicolor</name>
    <name type="common">Sorghum</name>
    <name type="synonym">Sorghum vulgare</name>
    <dbReference type="NCBI Taxonomy" id="4558"/>
    <lineage>
        <taxon>Eukaryota</taxon>
        <taxon>Viridiplantae</taxon>
        <taxon>Streptophyta</taxon>
        <taxon>Embryophyta</taxon>
        <taxon>Tracheophyta</taxon>
        <taxon>Spermatophyta</taxon>
        <taxon>Magnoliopsida</taxon>
        <taxon>Liliopsida</taxon>
        <taxon>Poales</taxon>
        <taxon>Poaceae</taxon>
        <taxon>PACMAD clade</taxon>
        <taxon>Panicoideae</taxon>
        <taxon>Andropogonodae</taxon>
        <taxon>Andropogoneae</taxon>
        <taxon>Sorghinae</taxon>
        <taxon>Sorghum</taxon>
    </lineage>
</organism>
<dbReference type="AlphaFoldDB" id="A0A921U062"/>
<reference evidence="2" key="1">
    <citation type="journal article" date="2019" name="BMC Genomics">
        <title>A new reference genome for Sorghum bicolor reveals high levels of sequence similarity between sweet and grain genotypes: implications for the genetics of sugar metabolism.</title>
        <authorList>
            <person name="Cooper E.A."/>
            <person name="Brenton Z.W."/>
            <person name="Flinn B.S."/>
            <person name="Jenkins J."/>
            <person name="Shu S."/>
            <person name="Flowers D."/>
            <person name="Luo F."/>
            <person name="Wang Y."/>
            <person name="Xia P."/>
            <person name="Barry K."/>
            <person name="Daum C."/>
            <person name="Lipzen A."/>
            <person name="Yoshinaga Y."/>
            <person name="Schmutz J."/>
            <person name="Saski C."/>
            <person name="Vermerris W."/>
            <person name="Kresovich S."/>
        </authorList>
    </citation>
    <scope>NUCLEOTIDE SEQUENCE</scope>
</reference>
<dbReference type="EMBL" id="CM027689">
    <property type="protein sequence ID" value="KAG0513145.1"/>
    <property type="molecule type" value="Genomic_DNA"/>
</dbReference>
<sequence length="190" mass="20315">MYPRNLTISAPHPPRPSHPHPAPHTGIWEPSSPSPASASAPPPLATSLARPTAARAHPEATFPIAEMAWHPDGGGRTTSRRRFSHPAAAVTISPLFAEAEELRRVLRGVGIVGEEMSAAVLGDRTQPSPMVALGSSTSSLMNSNTNSTRLPRSTAAPDLLDHFTSIIVTSFYSFGSFLIPCPLLQFMFFI</sequence>
<proteinExistence type="predicted"/>
<protein>
    <submittedName>
        <fullName evidence="2">Uncharacterized protein</fullName>
    </submittedName>
</protein>
<feature type="region of interest" description="Disordered" evidence="1">
    <location>
        <begin position="1"/>
        <end position="81"/>
    </location>
</feature>
<reference evidence="2" key="2">
    <citation type="submission" date="2020-10" db="EMBL/GenBank/DDBJ databases">
        <authorList>
            <person name="Cooper E.A."/>
            <person name="Brenton Z.W."/>
            <person name="Flinn B.S."/>
            <person name="Jenkins J."/>
            <person name="Shu S."/>
            <person name="Flowers D."/>
            <person name="Luo F."/>
            <person name="Wang Y."/>
            <person name="Xia P."/>
            <person name="Barry K."/>
            <person name="Daum C."/>
            <person name="Lipzen A."/>
            <person name="Yoshinaga Y."/>
            <person name="Schmutz J."/>
            <person name="Saski C."/>
            <person name="Vermerris W."/>
            <person name="Kresovich S."/>
        </authorList>
    </citation>
    <scope>NUCLEOTIDE SEQUENCE</scope>
</reference>
<dbReference type="Proteomes" id="UP000807115">
    <property type="component" value="Chromosome 10"/>
</dbReference>
<evidence type="ECO:0000256" key="1">
    <source>
        <dbReference type="SAM" id="MobiDB-lite"/>
    </source>
</evidence>
<name>A0A921U062_SORBI</name>
<feature type="compositionally biased region" description="Pro residues" evidence="1">
    <location>
        <begin position="11"/>
        <end position="22"/>
    </location>
</feature>
<comment type="caution">
    <text evidence="2">The sequence shown here is derived from an EMBL/GenBank/DDBJ whole genome shotgun (WGS) entry which is preliminary data.</text>
</comment>
<evidence type="ECO:0000313" key="2">
    <source>
        <dbReference type="EMBL" id="KAG0513145.1"/>
    </source>
</evidence>
<evidence type="ECO:0000313" key="3">
    <source>
        <dbReference type="Proteomes" id="UP000807115"/>
    </source>
</evidence>
<accession>A0A921U062</accession>
<feature type="compositionally biased region" description="Low complexity" evidence="1">
    <location>
        <begin position="30"/>
        <end position="55"/>
    </location>
</feature>